<feature type="domain" description="NAD(P)-binding" evidence="2">
    <location>
        <begin position="18"/>
        <end position="197"/>
    </location>
</feature>
<dbReference type="SUPFAM" id="SSF51735">
    <property type="entry name" value="NAD(P)-binding Rossmann-fold domains"/>
    <property type="match status" value="1"/>
</dbReference>
<dbReference type="InterPro" id="IPR036291">
    <property type="entry name" value="NAD(P)-bd_dom_sf"/>
</dbReference>
<sequence>MTRGRSLTRGKGTVLILGATGSVGRHAVAEAVRQGYETRALVRNPSRASRLDAAAILVVGELTRPETLTEALDGVDAVVFTQGSAYGDAVAAEAVDYGAVKNVLEALGGRPVRMALMTSIGVTVPGGTHDWKRRGERLVRASGNDYTIVRPGWFDYNDDAQLEITMLQGDNRRAGGPSDGVIARHQIARVLVDSLASDDANHLTFELVAEHGPAQPSLDPVFAALEKDTEGSIDGVRDRANMPPSAEPDRVRQDLNALSTSKT</sequence>
<dbReference type="PANTHER" id="PTHR15020:SF50">
    <property type="entry name" value="UPF0659 PROTEIN YMR090W"/>
    <property type="match status" value="1"/>
</dbReference>
<protein>
    <submittedName>
        <fullName evidence="3">Uncharacterized conserved protein YbjT, contains NAD(P)-binding and DUF2867 domains</fullName>
    </submittedName>
</protein>
<gene>
    <name evidence="3" type="ORF">SAMN04489740_1301</name>
</gene>
<dbReference type="Gene3D" id="3.40.50.720">
    <property type="entry name" value="NAD(P)-binding Rossmann-like Domain"/>
    <property type="match status" value="1"/>
</dbReference>
<dbReference type="Proteomes" id="UP000182725">
    <property type="component" value="Unassembled WGS sequence"/>
</dbReference>
<dbReference type="InterPro" id="IPR016040">
    <property type="entry name" value="NAD(P)-bd_dom"/>
</dbReference>
<evidence type="ECO:0000256" key="1">
    <source>
        <dbReference type="SAM" id="MobiDB-lite"/>
    </source>
</evidence>
<dbReference type="PANTHER" id="PTHR15020">
    <property type="entry name" value="FLAVIN REDUCTASE-RELATED"/>
    <property type="match status" value="1"/>
</dbReference>
<accession>A0A1H5IGW8</accession>
<organism evidence="3 4">
    <name type="scientific">Arthrobacter alpinus</name>
    <dbReference type="NCBI Taxonomy" id="656366"/>
    <lineage>
        <taxon>Bacteria</taxon>
        <taxon>Bacillati</taxon>
        <taxon>Actinomycetota</taxon>
        <taxon>Actinomycetes</taxon>
        <taxon>Micrococcales</taxon>
        <taxon>Micrococcaceae</taxon>
        <taxon>Arthrobacter</taxon>
    </lineage>
</organism>
<dbReference type="RefSeq" id="WP_074711043.1">
    <property type="nucleotide sequence ID" value="NZ_FNTV01000001.1"/>
</dbReference>
<dbReference type="EMBL" id="FNTV01000001">
    <property type="protein sequence ID" value="SEE39304.1"/>
    <property type="molecule type" value="Genomic_DNA"/>
</dbReference>
<reference evidence="3 4" key="1">
    <citation type="submission" date="2016-10" db="EMBL/GenBank/DDBJ databases">
        <authorList>
            <person name="de Groot N.N."/>
        </authorList>
    </citation>
    <scope>NUCLEOTIDE SEQUENCE [LARGE SCALE GENOMIC DNA]</scope>
    <source>
        <strain evidence="3 4">DSM 22274</strain>
    </source>
</reference>
<evidence type="ECO:0000313" key="3">
    <source>
        <dbReference type="EMBL" id="SEE39304.1"/>
    </source>
</evidence>
<dbReference type="Pfam" id="PF13460">
    <property type="entry name" value="NAD_binding_10"/>
    <property type="match status" value="1"/>
</dbReference>
<dbReference type="CDD" id="cd05243">
    <property type="entry name" value="SDR_a5"/>
    <property type="match status" value="1"/>
</dbReference>
<proteinExistence type="predicted"/>
<dbReference type="AlphaFoldDB" id="A0A1H5IGW8"/>
<evidence type="ECO:0000259" key="2">
    <source>
        <dbReference type="Pfam" id="PF13460"/>
    </source>
</evidence>
<feature type="compositionally biased region" description="Basic and acidic residues" evidence="1">
    <location>
        <begin position="229"/>
        <end position="240"/>
    </location>
</feature>
<evidence type="ECO:0000313" key="4">
    <source>
        <dbReference type="Proteomes" id="UP000182725"/>
    </source>
</evidence>
<feature type="region of interest" description="Disordered" evidence="1">
    <location>
        <begin position="229"/>
        <end position="263"/>
    </location>
</feature>
<name>A0A1H5IGW8_9MICC</name>